<keyword evidence="1" id="KW-0812">Transmembrane</keyword>
<dbReference type="VEuPathDB" id="PlasmoDB:PVSEL_0400120"/>
<organism evidence="2 3">
    <name type="scientific">Plasmodium vinckei</name>
    <dbReference type="NCBI Taxonomy" id="5860"/>
    <lineage>
        <taxon>Eukaryota</taxon>
        <taxon>Sar</taxon>
        <taxon>Alveolata</taxon>
        <taxon>Apicomplexa</taxon>
        <taxon>Aconoidasida</taxon>
        <taxon>Haemosporida</taxon>
        <taxon>Plasmodiidae</taxon>
        <taxon>Plasmodium</taxon>
        <taxon>Plasmodium (Vinckeia)</taxon>
    </lineage>
</organism>
<sequence>MNLTIKFKRIYFLSLPKVISHISITSLQAPSSQKQPSSIHDSQDTVQNGASNIVQQLDPNDGKGGIKTLKITQVTLLSSGISPSNIVNGNNPSGTDIKMNEKSSIWCMDRIINYLSLGCTSTSKRKKKSLLNIYKLIQADSVPFINLFFLVIFFVYKRKFKYLEL</sequence>
<keyword evidence="1" id="KW-1133">Transmembrane helix</keyword>
<evidence type="ECO:0000256" key="1">
    <source>
        <dbReference type="SAM" id="Phobius"/>
    </source>
</evidence>
<name>A0A6V7SEK0_PLAVN</name>
<protein>
    <submittedName>
        <fullName evidence="2">PIR protein CIR protein</fullName>
    </submittedName>
</protein>
<accession>A0A6V7SEK0</accession>
<feature type="transmembrane region" description="Helical" evidence="1">
    <location>
        <begin position="133"/>
        <end position="156"/>
    </location>
</feature>
<dbReference type="EMBL" id="LR865425">
    <property type="protein sequence ID" value="CAD2097517.1"/>
    <property type="molecule type" value="Genomic_DNA"/>
</dbReference>
<evidence type="ECO:0000313" key="2">
    <source>
        <dbReference type="EMBL" id="CAD2097517.1"/>
    </source>
</evidence>
<keyword evidence="1" id="KW-0472">Membrane</keyword>
<reference evidence="2 3" key="1">
    <citation type="submission" date="2020-08" db="EMBL/GenBank/DDBJ databases">
        <authorList>
            <person name="Ramaprasad A."/>
        </authorList>
    </citation>
    <scope>NUCLEOTIDE SEQUENCE [LARGE SCALE GENOMIC DNA]</scope>
</reference>
<dbReference type="Proteomes" id="UP000515697">
    <property type="component" value="Chromosome PVSEL_04"/>
</dbReference>
<gene>
    <name evidence="2" type="ORF">PVSEL_0400120</name>
</gene>
<dbReference type="VEuPathDB" id="PlasmoDB:PVLDE_0400130"/>
<dbReference type="VEuPathDB" id="PlasmoDB:PVPCR_0400160"/>
<evidence type="ECO:0000313" key="3">
    <source>
        <dbReference type="Proteomes" id="UP000515697"/>
    </source>
</evidence>
<dbReference type="VEuPathDB" id="PlasmoDB:PVBDA_0200060"/>
<proteinExistence type="predicted"/>
<dbReference type="AlphaFoldDB" id="A0A6V7SEK0"/>